<evidence type="ECO:0000256" key="4">
    <source>
        <dbReference type="ARBA" id="ARBA00023136"/>
    </source>
</evidence>
<evidence type="ECO:0000313" key="7">
    <source>
        <dbReference type="EMBL" id="SEG14367.1"/>
    </source>
</evidence>
<dbReference type="GO" id="GO:0005886">
    <property type="term" value="C:plasma membrane"/>
    <property type="evidence" value="ECO:0007669"/>
    <property type="project" value="InterPro"/>
</dbReference>
<evidence type="ECO:0000313" key="8">
    <source>
        <dbReference type="Proteomes" id="UP000236754"/>
    </source>
</evidence>
<keyword evidence="3 5" id="KW-1133">Transmembrane helix</keyword>
<keyword evidence="8" id="KW-1185">Reference proteome</keyword>
<dbReference type="AlphaFoldDB" id="A0A1H5XSF5"/>
<feature type="transmembrane region" description="Helical" evidence="5">
    <location>
        <begin position="53"/>
        <end position="71"/>
    </location>
</feature>
<evidence type="ECO:0000256" key="3">
    <source>
        <dbReference type="ARBA" id="ARBA00022989"/>
    </source>
</evidence>
<keyword evidence="2 5" id="KW-0812">Transmembrane</keyword>
<reference evidence="7 8" key="1">
    <citation type="submission" date="2016-10" db="EMBL/GenBank/DDBJ databases">
        <authorList>
            <person name="de Groot N.N."/>
        </authorList>
    </citation>
    <scope>NUCLEOTIDE SEQUENCE [LARGE SCALE GENOMIC DNA]</scope>
    <source>
        <strain evidence="7 8">CGMCC 4.2023</strain>
    </source>
</reference>
<keyword evidence="4 5" id="KW-0472">Membrane</keyword>
<feature type="domain" description="Lipopolysaccharide assembly protein A" evidence="6">
    <location>
        <begin position="35"/>
        <end position="83"/>
    </location>
</feature>
<proteinExistence type="predicted"/>
<evidence type="ECO:0000256" key="2">
    <source>
        <dbReference type="ARBA" id="ARBA00022692"/>
    </source>
</evidence>
<gene>
    <name evidence="7" type="ORF">SAMN05216223_103385</name>
</gene>
<accession>A0A1H5XSF5</accession>
<evidence type="ECO:0000256" key="1">
    <source>
        <dbReference type="ARBA" id="ARBA00022475"/>
    </source>
</evidence>
<dbReference type="RefSeq" id="WP_235031923.1">
    <property type="nucleotide sequence ID" value="NZ_FNVU01000003.1"/>
</dbReference>
<protein>
    <recommendedName>
        <fullName evidence="6">Lipopolysaccharide assembly protein A domain-containing protein</fullName>
    </recommendedName>
</protein>
<organism evidence="7 8">
    <name type="scientific">Actinacidiphila yanglinensis</name>
    <dbReference type="NCBI Taxonomy" id="310779"/>
    <lineage>
        <taxon>Bacteria</taxon>
        <taxon>Bacillati</taxon>
        <taxon>Actinomycetota</taxon>
        <taxon>Actinomycetes</taxon>
        <taxon>Kitasatosporales</taxon>
        <taxon>Streptomycetaceae</taxon>
        <taxon>Actinacidiphila</taxon>
    </lineage>
</organism>
<dbReference type="Proteomes" id="UP000236754">
    <property type="component" value="Unassembled WGS sequence"/>
</dbReference>
<dbReference type="InterPro" id="IPR010445">
    <property type="entry name" value="LapA_dom"/>
</dbReference>
<name>A0A1H5XSF5_9ACTN</name>
<dbReference type="EMBL" id="FNVU01000003">
    <property type="protein sequence ID" value="SEG14367.1"/>
    <property type="molecule type" value="Genomic_DNA"/>
</dbReference>
<dbReference type="Pfam" id="PF06305">
    <property type="entry name" value="LapA_dom"/>
    <property type="match status" value="1"/>
</dbReference>
<evidence type="ECO:0000256" key="5">
    <source>
        <dbReference type="SAM" id="Phobius"/>
    </source>
</evidence>
<keyword evidence="1" id="KW-1003">Cell membrane</keyword>
<evidence type="ECO:0000259" key="6">
    <source>
        <dbReference type="Pfam" id="PF06305"/>
    </source>
</evidence>
<sequence>MSNDKVPSSRMREMMTPRRIVALVLTVLALVFIFENTHDVRIRVIVPEVTMPLWFALLITFVAGGLITLLLRWSGRRRRRRAAR</sequence>